<dbReference type="AlphaFoldDB" id="A0AAV2NM80"/>
<proteinExistence type="predicted"/>
<gene>
    <name evidence="2" type="ORF">LPLAT_LOCUS7448</name>
</gene>
<keyword evidence="1" id="KW-0812">Transmembrane</keyword>
<dbReference type="Proteomes" id="UP001497644">
    <property type="component" value="Chromosome 3"/>
</dbReference>
<keyword evidence="1" id="KW-1133">Transmembrane helix</keyword>
<protein>
    <submittedName>
        <fullName evidence="2">Uncharacterized protein</fullName>
    </submittedName>
</protein>
<keyword evidence="1" id="KW-0472">Membrane</keyword>
<dbReference type="EMBL" id="OZ034826">
    <property type="protein sequence ID" value="CAL1681412.1"/>
    <property type="molecule type" value="Genomic_DNA"/>
</dbReference>
<accession>A0AAV2NM80</accession>
<reference evidence="2" key="1">
    <citation type="submission" date="2024-04" db="EMBL/GenBank/DDBJ databases">
        <authorList>
            <consortium name="Molecular Ecology Group"/>
        </authorList>
    </citation>
    <scope>NUCLEOTIDE SEQUENCE</scope>
</reference>
<name>A0AAV2NM80_9HYME</name>
<evidence type="ECO:0000313" key="3">
    <source>
        <dbReference type="Proteomes" id="UP001497644"/>
    </source>
</evidence>
<evidence type="ECO:0000256" key="1">
    <source>
        <dbReference type="SAM" id="Phobius"/>
    </source>
</evidence>
<evidence type="ECO:0000313" key="2">
    <source>
        <dbReference type="EMBL" id="CAL1681412.1"/>
    </source>
</evidence>
<feature type="transmembrane region" description="Helical" evidence="1">
    <location>
        <begin position="28"/>
        <end position="50"/>
    </location>
</feature>
<keyword evidence="3" id="KW-1185">Reference proteome</keyword>
<organism evidence="2 3">
    <name type="scientific">Lasius platythorax</name>
    <dbReference type="NCBI Taxonomy" id="488582"/>
    <lineage>
        <taxon>Eukaryota</taxon>
        <taxon>Metazoa</taxon>
        <taxon>Ecdysozoa</taxon>
        <taxon>Arthropoda</taxon>
        <taxon>Hexapoda</taxon>
        <taxon>Insecta</taxon>
        <taxon>Pterygota</taxon>
        <taxon>Neoptera</taxon>
        <taxon>Endopterygota</taxon>
        <taxon>Hymenoptera</taxon>
        <taxon>Apocrita</taxon>
        <taxon>Aculeata</taxon>
        <taxon>Formicoidea</taxon>
        <taxon>Formicidae</taxon>
        <taxon>Formicinae</taxon>
        <taxon>Lasius</taxon>
        <taxon>Lasius</taxon>
    </lineage>
</organism>
<sequence>MSYAAISVCAAASGVSFPERKLSTGCKYSLLPFLFLSLSLILSVSQIRYARFLKFNDRRSTTIESLISLRHPFQGRDREEDITPSLSLSLSSVEIFTIDFENKSSRKVA</sequence>